<feature type="region of interest" description="Disordered" evidence="1">
    <location>
        <begin position="249"/>
        <end position="299"/>
    </location>
</feature>
<sequence length="316" mass="36197">MVWRAITVVREFENGALDNGCINGCGIAWMISLRARIISIEESNDLTSLSLDELIDNLKVHEVVIKKDSKIFKGKGERMRSLALKDKKKSIDEKCLTSKSKDEEYAMEAFVGGSWSDSGEEEEEKTKDETCLMAQASTEYEFRHICGEEFNTFKCTLVHNRDNLAKKLNTEVIHEKNSKSALRVIKVQFHKFLQSEVLKPLNHKGEHIRKIFIEYTGTEAQSFKDLIIQNMVSIEKCIVENNRNAHSLENNYSKAGNDQSLEKQSSTFRNESNRSRNECSKRSSSRNDTDIRPSYDTEPVAEIPYTAEYNVFVIET</sequence>
<proteinExistence type="predicted"/>
<name>A0A6L2JLN0_TANCI</name>
<protein>
    <submittedName>
        <fullName evidence="2">Transposase, Ptta/En/Spm, transposase, Tnp1/En/Spm-like protein</fullName>
    </submittedName>
</protein>
<comment type="caution">
    <text evidence="2">The sequence shown here is derived from an EMBL/GenBank/DDBJ whole genome shotgun (WGS) entry which is preliminary data.</text>
</comment>
<organism evidence="2">
    <name type="scientific">Tanacetum cinerariifolium</name>
    <name type="common">Dalmatian daisy</name>
    <name type="synonym">Chrysanthemum cinerariifolium</name>
    <dbReference type="NCBI Taxonomy" id="118510"/>
    <lineage>
        <taxon>Eukaryota</taxon>
        <taxon>Viridiplantae</taxon>
        <taxon>Streptophyta</taxon>
        <taxon>Embryophyta</taxon>
        <taxon>Tracheophyta</taxon>
        <taxon>Spermatophyta</taxon>
        <taxon>Magnoliopsida</taxon>
        <taxon>eudicotyledons</taxon>
        <taxon>Gunneridae</taxon>
        <taxon>Pentapetalae</taxon>
        <taxon>asterids</taxon>
        <taxon>campanulids</taxon>
        <taxon>Asterales</taxon>
        <taxon>Asteraceae</taxon>
        <taxon>Asteroideae</taxon>
        <taxon>Anthemideae</taxon>
        <taxon>Anthemidinae</taxon>
        <taxon>Tanacetum</taxon>
    </lineage>
</organism>
<dbReference type="EMBL" id="BKCJ010000851">
    <property type="protein sequence ID" value="GEU36795.1"/>
    <property type="molecule type" value="Genomic_DNA"/>
</dbReference>
<accession>A0A6L2JLN0</accession>
<feature type="compositionally biased region" description="Basic and acidic residues" evidence="1">
    <location>
        <begin position="271"/>
        <end position="295"/>
    </location>
</feature>
<gene>
    <name evidence="2" type="ORF">Tci_008773</name>
</gene>
<evidence type="ECO:0000256" key="1">
    <source>
        <dbReference type="SAM" id="MobiDB-lite"/>
    </source>
</evidence>
<dbReference type="AlphaFoldDB" id="A0A6L2JLN0"/>
<evidence type="ECO:0000313" key="2">
    <source>
        <dbReference type="EMBL" id="GEU36795.1"/>
    </source>
</evidence>
<feature type="compositionally biased region" description="Polar residues" evidence="1">
    <location>
        <begin position="249"/>
        <end position="270"/>
    </location>
</feature>
<reference evidence="2" key="1">
    <citation type="journal article" date="2019" name="Sci. Rep.">
        <title>Draft genome of Tanacetum cinerariifolium, the natural source of mosquito coil.</title>
        <authorList>
            <person name="Yamashiro T."/>
            <person name="Shiraishi A."/>
            <person name="Satake H."/>
            <person name="Nakayama K."/>
        </authorList>
    </citation>
    <scope>NUCLEOTIDE SEQUENCE</scope>
</reference>